<accession>A0A0E0BSR1</accession>
<keyword evidence="3" id="KW-1185">Reference proteome</keyword>
<dbReference type="EnsemblPlants" id="OGLUM12G13670.1">
    <property type="protein sequence ID" value="OGLUM12G13670.1"/>
    <property type="gene ID" value="OGLUM12G13670"/>
</dbReference>
<protein>
    <submittedName>
        <fullName evidence="2">Uncharacterized protein</fullName>
    </submittedName>
</protein>
<evidence type="ECO:0000313" key="2">
    <source>
        <dbReference type="EnsemblPlants" id="OGLUM12G13670.1"/>
    </source>
</evidence>
<reference evidence="2" key="2">
    <citation type="submission" date="2018-05" db="EMBL/GenBank/DDBJ databases">
        <title>OgluRS3 (Oryza glumaepatula Reference Sequence Version 3).</title>
        <authorList>
            <person name="Zhang J."/>
            <person name="Kudrna D."/>
            <person name="Lee S."/>
            <person name="Talag J."/>
            <person name="Welchert J."/>
            <person name="Wing R.A."/>
        </authorList>
    </citation>
    <scope>NUCLEOTIDE SEQUENCE [LARGE SCALE GENOMIC DNA]</scope>
</reference>
<evidence type="ECO:0000256" key="1">
    <source>
        <dbReference type="SAM" id="MobiDB-lite"/>
    </source>
</evidence>
<feature type="compositionally biased region" description="Gly residues" evidence="1">
    <location>
        <begin position="175"/>
        <end position="188"/>
    </location>
</feature>
<proteinExistence type="predicted"/>
<dbReference type="PANTHER" id="PTHR31549:SF80">
    <property type="entry name" value="OS12G0481000 PROTEIN"/>
    <property type="match status" value="1"/>
</dbReference>
<dbReference type="STRING" id="40148.A0A0E0BSR1"/>
<dbReference type="PANTHER" id="PTHR31549">
    <property type="entry name" value="PROTEIN, PUTATIVE (DUF247)-RELATED-RELATED"/>
    <property type="match status" value="1"/>
</dbReference>
<dbReference type="HOGENOM" id="CLU_1443137_0_0_1"/>
<dbReference type="Proteomes" id="UP000026961">
    <property type="component" value="Chromosome 12"/>
</dbReference>
<dbReference type="Pfam" id="PF03140">
    <property type="entry name" value="DUF247"/>
    <property type="match status" value="1"/>
</dbReference>
<evidence type="ECO:0000313" key="3">
    <source>
        <dbReference type="Proteomes" id="UP000026961"/>
    </source>
</evidence>
<reference evidence="2" key="1">
    <citation type="submission" date="2015-04" db="UniProtKB">
        <authorList>
            <consortium name="EnsemblPlants"/>
        </authorList>
    </citation>
    <scope>IDENTIFICATION</scope>
</reference>
<organism evidence="2">
    <name type="scientific">Oryza glumipatula</name>
    <dbReference type="NCBI Taxonomy" id="40148"/>
    <lineage>
        <taxon>Eukaryota</taxon>
        <taxon>Viridiplantae</taxon>
        <taxon>Streptophyta</taxon>
        <taxon>Embryophyta</taxon>
        <taxon>Tracheophyta</taxon>
        <taxon>Spermatophyta</taxon>
        <taxon>Magnoliopsida</taxon>
        <taxon>Liliopsida</taxon>
        <taxon>Poales</taxon>
        <taxon>Poaceae</taxon>
        <taxon>BOP clade</taxon>
        <taxon>Oryzoideae</taxon>
        <taxon>Oryzeae</taxon>
        <taxon>Oryzinae</taxon>
        <taxon>Oryza</taxon>
    </lineage>
</organism>
<sequence length="188" mass="20625">MEQHKRHAVRQLLRRSGRKLVESWRTEDAYQDLGSEWRGEHRERFLQVMVTDGCFLLEMMRPAKVAGAGGGYAESDPVFGRHGAMYMVPHVCRDMLIIDNQLPLLVLEKLLAVESGNQLVIGDGWPDEGDASGGGPAAAPVRALRDAATGEARRRLGWRGDSAGACAPRRRPGGWRLGGLAGWDGKGR</sequence>
<dbReference type="eggNOG" id="ENOG502QR4P">
    <property type="taxonomic scope" value="Eukaryota"/>
</dbReference>
<dbReference type="Gramene" id="OGLUM12G13670.1">
    <property type="protein sequence ID" value="OGLUM12G13670.1"/>
    <property type="gene ID" value="OGLUM12G13670"/>
</dbReference>
<dbReference type="InterPro" id="IPR004158">
    <property type="entry name" value="DUF247_pln"/>
</dbReference>
<feature type="region of interest" description="Disordered" evidence="1">
    <location>
        <begin position="161"/>
        <end position="188"/>
    </location>
</feature>
<name>A0A0E0BSR1_9ORYZ</name>
<dbReference type="AlphaFoldDB" id="A0A0E0BSR1"/>